<proteinExistence type="predicted"/>
<dbReference type="Proteomes" id="UP000008080">
    <property type="component" value="Chromosome"/>
</dbReference>
<evidence type="ECO:0000256" key="3">
    <source>
        <dbReference type="ARBA" id="ARBA00022896"/>
    </source>
</evidence>
<dbReference type="AlphaFoldDB" id="Q6MK70"/>
<sequence>MKQNQINLTNLDRMFDDLADHHWAVASEVFSEDFCLALAQECQNLHSAGALNKASIGHSATKTVNAEIRGDFTLWLEQDTGSDLQKQFLAQLEVLRQKLNENFYLGLQRFESHFALYPPGGGYDKHIDNHRGSGARRITFILYLNAHWQKGDGGELSLYSPEDENLLLAQVQPRLGTFVLFRSDLFPHQVEKSHSPRLSLTGWFRNDAS</sequence>
<dbReference type="Pfam" id="PF13640">
    <property type="entry name" value="2OG-FeII_Oxy_3"/>
    <property type="match status" value="1"/>
</dbReference>
<evidence type="ECO:0000256" key="1">
    <source>
        <dbReference type="ARBA" id="ARBA00001961"/>
    </source>
</evidence>
<dbReference type="InterPro" id="IPR051559">
    <property type="entry name" value="HIF_prolyl_hydroxylases"/>
</dbReference>
<protein>
    <submittedName>
        <fullName evidence="8">SM-20-related protein</fullName>
    </submittedName>
</protein>
<keyword evidence="4" id="KW-0223">Dioxygenase</keyword>
<dbReference type="RefSeq" id="WP_011164942.1">
    <property type="nucleotide sequence ID" value="NC_005363.1"/>
</dbReference>
<evidence type="ECO:0000256" key="5">
    <source>
        <dbReference type="ARBA" id="ARBA00023002"/>
    </source>
</evidence>
<dbReference type="GO" id="GO:0031543">
    <property type="term" value="F:peptidyl-proline dioxygenase activity"/>
    <property type="evidence" value="ECO:0007669"/>
    <property type="project" value="TreeGrafter"/>
</dbReference>
<comment type="cofactor">
    <cofactor evidence="1">
        <name>L-ascorbate</name>
        <dbReference type="ChEBI" id="CHEBI:38290"/>
    </cofactor>
</comment>
<feature type="domain" description="Fe2OG dioxygenase" evidence="7">
    <location>
        <begin position="103"/>
        <end position="206"/>
    </location>
</feature>
<organism evidence="8 9">
    <name type="scientific">Bdellovibrio bacteriovorus (strain ATCC 15356 / DSM 50701 / NCIMB 9529 / HD100)</name>
    <dbReference type="NCBI Taxonomy" id="264462"/>
    <lineage>
        <taxon>Bacteria</taxon>
        <taxon>Pseudomonadati</taxon>
        <taxon>Bdellovibrionota</taxon>
        <taxon>Bdellovibrionia</taxon>
        <taxon>Bdellovibrionales</taxon>
        <taxon>Pseudobdellovibrionaceae</taxon>
        <taxon>Bdellovibrio</taxon>
    </lineage>
</organism>
<keyword evidence="2" id="KW-0479">Metal-binding</keyword>
<dbReference type="GO" id="GO:0008198">
    <property type="term" value="F:ferrous iron binding"/>
    <property type="evidence" value="ECO:0007669"/>
    <property type="project" value="TreeGrafter"/>
</dbReference>
<evidence type="ECO:0000313" key="9">
    <source>
        <dbReference type="Proteomes" id="UP000008080"/>
    </source>
</evidence>
<keyword evidence="3" id="KW-0847">Vitamin C</keyword>
<dbReference type="HOGENOM" id="CLU_022206_1_0_7"/>
<dbReference type="GeneID" id="93013443"/>
<dbReference type="Gene3D" id="2.60.120.620">
    <property type="entry name" value="q2cbj1_9rhob like domain"/>
    <property type="match status" value="1"/>
</dbReference>
<dbReference type="InterPro" id="IPR044862">
    <property type="entry name" value="Pro_4_hyd_alph_FE2OG_OXY"/>
</dbReference>
<evidence type="ECO:0000256" key="6">
    <source>
        <dbReference type="ARBA" id="ARBA00023004"/>
    </source>
</evidence>
<dbReference type="GO" id="GO:0031418">
    <property type="term" value="F:L-ascorbic acid binding"/>
    <property type="evidence" value="ECO:0007669"/>
    <property type="project" value="UniProtKB-KW"/>
</dbReference>
<dbReference type="EMBL" id="BX842653">
    <property type="protein sequence ID" value="CAE80339.1"/>
    <property type="molecule type" value="Genomic_DNA"/>
</dbReference>
<dbReference type="GO" id="GO:0071456">
    <property type="term" value="P:cellular response to hypoxia"/>
    <property type="evidence" value="ECO:0007669"/>
    <property type="project" value="TreeGrafter"/>
</dbReference>
<keyword evidence="9" id="KW-1185">Reference proteome</keyword>
<evidence type="ECO:0000256" key="2">
    <source>
        <dbReference type="ARBA" id="ARBA00022723"/>
    </source>
</evidence>
<dbReference type="PANTHER" id="PTHR12907:SF26">
    <property type="entry name" value="HIF PROLYL HYDROXYLASE, ISOFORM C"/>
    <property type="match status" value="1"/>
</dbReference>
<reference evidence="8 9" key="1">
    <citation type="journal article" date="2004" name="Science">
        <title>A predator unmasked: life cycle of Bdellovibrio bacteriovorus from a genomic perspective.</title>
        <authorList>
            <person name="Rendulic S."/>
            <person name="Jagtap P."/>
            <person name="Rosinus A."/>
            <person name="Eppinger M."/>
            <person name="Baar C."/>
            <person name="Lanz C."/>
            <person name="Keller H."/>
            <person name="Lambert C."/>
            <person name="Evans K.J."/>
            <person name="Goesmann A."/>
            <person name="Meyer F."/>
            <person name="Sockett R.E."/>
            <person name="Schuster S.C."/>
        </authorList>
    </citation>
    <scope>NUCLEOTIDE SEQUENCE [LARGE SCALE GENOMIC DNA]</scope>
    <source>
        <strain evidence="9">ATCC 15356 / DSM 50701 / NCIMB 9529 / HD100</strain>
    </source>
</reference>
<name>Q6MK70_BDEBA</name>
<dbReference type="PANTHER" id="PTHR12907">
    <property type="entry name" value="EGL NINE HOMOLOG-RELATED"/>
    <property type="match status" value="1"/>
</dbReference>
<accession>Q6MK70</accession>
<keyword evidence="6" id="KW-0408">Iron</keyword>
<keyword evidence="5" id="KW-0560">Oxidoreductase</keyword>
<dbReference type="InterPro" id="IPR006620">
    <property type="entry name" value="Pro_4_hyd_alph"/>
</dbReference>
<dbReference type="InterPro" id="IPR005123">
    <property type="entry name" value="Oxoglu/Fe-dep_dioxygenase_dom"/>
</dbReference>
<dbReference type="SMART" id="SM00702">
    <property type="entry name" value="P4Hc"/>
    <property type="match status" value="1"/>
</dbReference>
<evidence type="ECO:0000256" key="4">
    <source>
        <dbReference type="ARBA" id="ARBA00022964"/>
    </source>
</evidence>
<gene>
    <name evidence="8" type="ordered locus">Bd2541</name>
</gene>
<dbReference type="PROSITE" id="PS51471">
    <property type="entry name" value="FE2OG_OXY"/>
    <property type="match status" value="1"/>
</dbReference>
<evidence type="ECO:0000313" key="8">
    <source>
        <dbReference type="EMBL" id="CAE80339.1"/>
    </source>
</evidence>
<evidence type="ECO:0000259" key="7">
    <source>
        <dbReference type="PROSITE" id="PS51471"/>
    </source>
</evidence>
<dbReference type="STRING" id="264462.Bd2541"/>
<dbReference type="KEGG" id="bba:Bd2541"/>
<dbReference type="eggNOG" id="COG3751">
    <property type="taxonomic scope" value="Bacteria"/>
</dbReference>